<sequence length="309" mass="34585">MIKIGVIGLGVIAKYYISAFPESRTAKLTAVCDLQTEKTDPFSKTDVRVYQEYRSLLNDPNVEAVVINLPNDLHFDVCREALLKGKHVCCEKPLTLNMEEAIILQNTSKQAGKTLFTAFHRRYNQPLIDLKSQVGPLSEVAQVDLYYNEKIEDHAGNDTWYLDPTKCGGGCVADNGPNAFDTLAWLIGPLSVTRASIVRDDRNIDIEAEVELRNDQGLTATTYLDWAYPHGEDKRVVYTMKDGRQLTGDMLQGSVSFKSSLFHEYARVIDDFAVHIQENRGQGEEGQAAVALVNHCYQIDEQEVTHAVV</sequence>
<gene>
    <name evidence="5" type="ORF">REIFOR_01915</name>
</gene>
<dbReference type="AlphaFoldDB" id="A0A2K8KR18"/>
<evidence type="ECO:0000313" key="6">
    <source>
        <dbReference type="Proteomes" id="UP000229757"/>
    </source>
</evidence>
<reference evidence="5 6" key="1">
    <citation type="journal article" date="2017" name="Environ. Microbiol.">
        <title>Genomic and physiological analyses of 'Reinekea forsetii' reveal a versatile opportunistic lifestyle during spring algae blooms.</title>
        <authorList>
            <person name="Avci B."/>
            <person name="Hahnke R.L."/>
            <person name="Chafee M."/>
            <person name="Fischer T."/>
            <person name="Gruber-Vodicka H."/>
            <person name="Tegetmeyer H.E."/>
            <person name="Harder J."/>
            <person name="Fuchs B.M."/>
            <person name="Amann R.I."/>
            <person name="Teeling H."/>
        </authorList>
    </citation>
    <scope>NUCLEOTIDE SEQUENCE [LARGE SCALE GENOMIC DNA]</scope>
    <source>
        <strain evidence="5 6">Hel1_31_D35</strain>
    </source>
</reference>
<dbReference type="Gene3D" id="3.30.360.10">
    <property type="entry name" value="Dihydrodipicolinate Reductase, domain 2"/>
    <property type="match status" value="1"/>
</dbReference>
<dbReference type="InterPro" id="IPR055170">
    <property type="entry name" value="GFO_IDH_MocA-like_dom"/>
</dbReference>
<name>A0A2K8KR18_9GAMM</name>
<feature type="domain" description="GFO/IDH/MocA-like oxidoreductase" evidence="4">
    <location>
        <begin position="139"/>
        <end position="237"/>
    </location>
</feature>
<dbReference type="GO" id="GO:0000166">
    <property type="term" value="F:nucleotide binding"/>
    <property type="evidence" value="ECO:0007669"/>
    <property type="project" value="InterPro"/>
</dbReference>
<proteinExistence type="inferred from homology"/>
<dbReference type="Proteomes" id="UP000229757">
    <property type="component" value="Chromosome"/>
</dbReference>
<dbReference type="GO" id="GO:0016787">
    <property type="term" value="F:hydrolase activity"/>
    <property type="evidence" value="ECO:0007669"/>
    <property type="project" value="UniProtKB-KW"/>
</dbReference>
<evidence type="ECO:0000313" key="5">
    <source>
        <dbReference type="EMBL" id="ATX77052.1"/>
    </source>
</evidence>
<dbReference type="InterPro" id="IPR036291">
    <property type="entry name" value="NAD(P)-bd_dom_sf"/>
</dbReference>
<dbReference type="Gene3D" id="3.40.50.720">
    <property type="entry name" value="NAD(P)-binding Rossmann-like Domain"/>
    <property type="match status" value="1"/>
</dbReference>
<evidence type="ECO:0000259" key="3">
    <source>
        <dbReference type="Pfam" id="PF01408"/>
    </source>
</evidence>
<accession>A0A2K8KR18</accession>
<dbReference type="SUPFAM" id="SSF55347">
    <property type="entry name" value="Glyceraldehyde-3-phosphate dehydrogenase-like, C-terminal domain"/>
    <property type="match status" value="1"/>
</dbReference>
<keyword evidence="5" id="KW-0378">Hydrolase</keyword>
<comment type="similarity">
    <text evidence="1">Belongs to the Gfo/Idh/MocA family.</text>
</comment>
<evidence type="ECO:0000256" key="1">
    <source>
        <dbReference type="ARBA" id="ARBA00010928"/>
    </source>
</evidence>
<dbReference type="InterPro" id="IPR000683">
    <property type="entry name" value="Gfo/Idh/MocA-like_OxRdtase_N"/>
</dbReference>
<evidence type="ECO:0000256" key="2">
    <source>
        <dbReference type="ARBA" id="ARBA00023002"/>
    </source>
</evidence>
<keyword evidence="6" id="KW-1185">Reference proteome</keyword>
<dbReference type="GO" id="GO:0016491">
    <property type="term" value="F:oxidoreductase activity"/>
    <property type="evidence" value="ECO:0007669"/>
    <property type="project" value="UniProtKB-KW"/>
</dbReference>
<keyword evidence="2" id="KW-0560">Oxidoreductase</keyword>
<dbReference type="SUPFAM" id="SSF51735">
    <property type="entry name" value="NAD(P)-binding Rossmann-fold domains"/>
    <property type="match status" value="1"/>
</dbReference>
<dbReference type="Pfam" id="PF01408">
    <property type="entry name" value="GFO_IDH_MocA"/>
    <property type="match status" value="1"/>
</dbReference>
<dbReference type="EMBL" id="CP011797">
    <property type="protein sequence ID" value="ATX77052.1"/>
    <property type="molecule type" value="Genomic_DNA"/>
</dbReference>
<dbReference type="Pfam" id="PF22725">
    <property type="entry name" value="GFO_IDH_MocA_C3"/>
    <property type="match status" value="1"/>
</dbReference>
<organism evidence="5 6">
    <name type="scientific">Reinekea forsetii</name>
    <dbReference type="NCBI Taxonomy" id="1336806"/>
    <lineage>
        <taxon>Bacteria</taxon>
        <taxon>Pseudomonadati</taxon>
        <taxon>Pseudomonadota</taxon>
        <taxon>Gammaproteobacteria</taxon>
        <taxon>Oceanospirillales</taxon>
        <taxon>Saccharospirillaceae</taxon>
        <taxon>Reinekea</taxon>
    </lineage>
</organism>
<dbReference type="PANTHER" id="PTHR43708">
    <property type="entry name" value="CONSERVED EXPRESSED OXIDOREDUCTASE (EUROFUNG)"/>
    <property type="match status" value="1"/>
</dbReference>
<evidence type="ECO:0000259" key="4">
    <source>
        <dbReference type="Pfam" id="PF22725"/>
    </source>
</evidence>
<dbReference type="PANTHER" id="PTHR43708:SF5">
    <property type="entry name" value="CONSERVED EXPRESSED OXIDOREDUCTASE (EUROFUNG)-RELATED"/>
    <property type="match status" value="1"/>
</dbReference>
<dbReference type="KEGG" id="rfo:REIFOR_01915"/>
<protein>
    <submittedName>
        <fullName evidence="5">NAD(P)-binding protein oxidoreductase / glycoside hydrolase family</fullName>
    </submittedName>
</protein>
<dbReference type="OrthoDB" id="9774191at2"/>
<feature type="domain" description="Gfo/Idh/MocA-like oxidoreductase N-terminal" evidence="3">
    <location>
        <begin position="2"/>
        <end position="118"/>
    </location>
</feature>
<dbReference type="InterPro" id="IPR051317">
    <property type="entry name" value="Gfo/Idh/MocA_oxidoreduct"/>
</dbReference>